<dbReference type="RefSeq" id="WP_162355678.1">
    <property type="nucleotide sequence ID" value="NZ_CP048209.1"/>
</dbReference>
<keyword evidence="3" id="KW-0472">Membrane</keyword>
<evidence type="ECO:0000256" key="1">
    <source>
        <dbReference type="SAM" id="Coils"/>
    </source>
</evidence>
<gene>
    <name evidence="4" type="ORF">GXP70_06365</name>
</gene>
<accession>A0A6C0FUC5</accession>
<dbReference type="KEGG" id="plyc:GXP70_06365"/>
<keyword evidence="1" id="KW-0175">Coiled coil</keyword>
<feature type="compositionally biased region" description="Basic residues" evidence="2">
    <location>
        <begin position="69"/>
        <end position="78"/>
    </location>
</feature>
<organism evidence="4 5">
    <name type="scientific">Paenibacillus lycopersici</name>
    <dbReference type="NCBI Taxonomy" id="2704462"/>
    <lineage>
        <taxon>Bacteria</taxon>
        <taxon>Bacillati</taxon>
        <taxon>Bacillota</taxon>
        <taxon>Bacilli</taxon>
        <taxon>Bacillales</taxon>
        <taxon>Paenibacillaceae</taxon>
        <taxon>Paenibacillus</taxon>
    </lineage>
</organism>
<sequence length="134" mass="15090">MGLFKSFLTRFTIELFLLLFVYPAIGFALLVLGFTSSWKSGTLMLVSALLLRFALKREAAASRPGFRASRSRGTRRSASRSAKQPNGFGGFYDQGSAPPQLSDIYQDMATQMREQEALLKIIREQEARKEDRCK</sequence>
<evidence type="ECO:0000313" key="5">
    <source>
        <dbReference type="Proteomes" id="UP000476064"/>
    </source>
</evidence>
<protein>
    <submittedName>
        <fullName evidence="4">Uncharacterized protein</fullName>
    </submittedName>
</protein>
<name>A0A6C0FUC5_9BACL</name>
<feature type="region of interest" description="Disordered" evidence="2">
    <location>
        <begin position="59"/>
        <end position="101"/>
    </location>
</feature>
<evidence type="ECO:0000256" key="2">
    <source>
        <dbReference type="SAM" id="MobiDB-lite"/>
    </source>
</evidence>
<keyword evidence="3" id="KW-0812">Transmembrane</keyword>
<feature type="transmembrane region" description="Helical" evidence="3">
    <location>
        <begin position="12"/>
        <end position="32"/>
    </location>
</feature>
<dbReference type="AlphaFoldDB" id="A0A6C0FUC5"/>
<keyword evidence="3" id="KW-1133">Transmembrane helix</keyword>
<feature type="coiled-coil region" evidence="1">
    <location>
        <begin position="105"/>
        <end position="132"/>
    </location>
</feature>
<proteinExistence type="predicted"/>
<evidence type="ECO:0000256" key="3">
    <source>
        <dbReference type="SAM" id="Phobius"/>
    </source>
</evidence>
<dbReference type="Proteomes" id="UP000476064">
    <property type="component" value="Chromosome"/>
</dbReference>
<dbReference type="EMBL" id="CP048209">
    <property type="protein sequence ID" value="QHT59612.1"/>
    <property type="molecule type" value="Genomic_DNA"/>
</dbReference>
<evidence type="ECO:0000313" key="4">
    <source>
        <dbReference type="EMBL" id="QHT59612.1"/>
    </source>
</evidence>
<keyword evidence="5" id="KW-1185">Reference proteome</keyword>
<reference evidence="4 5" key="1">
    <citation type="submission" date="2020-01" db="EMBL/GenBank/DDBJ databases">
        <title>Paenibacillus sp. nov., isolated from tomato rhizosphere.</title>
        <authorList>
            <person name="Weon H.-Y."/>
            <person name="Lee S.A."/>
        </authorList>
    </citation>
    <scope>NUCLEOTIDE SEQUENCE [LARGE SCALE GENOMIC DNA]</scope>
    <source>
        <strain evidence="4 5">12200R-189</strain>
    </source>
</reference>